<dbReference type="PANTHER" id="PTHR10221:SF9">
    <property type="entry name" value="TRANSCRIPTION INITIATION FACTOR TFIID SUBUNIT 6"/>
    <property type="match status" value="1"/>
</dbReference>
<organism evidence="7 8">
    <name type="scientific">Coprinopsis marcescibilis</name>
    <name type="common">Agaric fungus</name>
    <name type="synonym">Psathyrella marcescibilis</name>
    <dbReference type="NCBI Taxonomy" id="230819"/>
    <lineage>
        <taxon>Eukaryota</taxon>
        <taxon>Fungi</taxon>
        <taxon>Dikarya</taxon>
        <taxon>Basidiomycota</taxon>
        <taxon>Agaricomycotina</taxon>
        <taxon>Agaricomycetes</taxon>
        <taxon>Agaricomycetidae</taxon>
        <taxon>Agaricales</taxon>
        <taxon>Agaricineae</taxon>
        <taxon>Psathyrellaceae</taxon>
        <taxon>Coprinopsis</taxon>
    </lineage>
</organism>
<keyword evidence="8" id="KW-1185">Reference proteome</keyword>
<dbReference type="InterPro" id="IPR011442">
    <property type="entry name" value="TAF6_C"/>
</dbReference>
<evidence type="ECO:0000256" key="5">
    <source>
        <dbReference type="ARBA" id="ARBA00023242"/>
    </source>
</evidence>
<evidence type="ECO:0000256" key="2">
    <source>
        <dbReference type="ARBA" id="ARBA00007688"/>
    </source>
</evidence>
<evidence type="ECO:0000256" key="4">
    <source>
        <dbReference type="ARBA" id="ARBA00023163"/>
    </source>
</evidence>
<evidence type="ECO:0000256" key="3">
    <source>
        <dbReference type="ARBA" id="ARBA00023015"/>
    </source>
</evidence>
<evidence type="ECO:0000259" key="6">
    <source>
        <dbReference type="Pfam" id="PF07571"/>
    </source>
</evidence>
<dbReference type="OrthoDB" id="3109825at2759"/>
<evidence type="ECO:0000256" key="1">
    <source>
        <dbReference type="ARBA" id="ARBA00004123"/>
    </source>
</evidence>
<dbReference type="EMBL" id="ML210163">
    <property type="protein sequence ID" value="TFK27605.1"/>
    <property type="molecule type" value="Genomic_DNA"/>
</dbReference>
<dbReference type="InterPro" id="IPR037796">
    <property type="entry name" value="TAF6"/>
</dbReference>
<dbReference type="STRING" id="230819.A0A5C3L4I0"/>
<dbReference type="CDD" id="cd08050">
    <property type="entry name" value="TAF6C"/>
    <property type="match status" value="1"/>
</dbReference>
<name>A0A5C3L4I0_COPMA</name>
<keyword evidence="3" id="KW-0805">Transcription regulation</keyword>
<reference evidence="7 8" key="1">
    <citation type="journal article" date="2019" name="Nat. Ecol. Evol.">
        <title>Megaphylogeny resolves global patterns of mushroom evolution.</title>
        <authorList>
            <person name="Varga T."/>
            <person name="Krizsan K."/>
            <person name="Foldi C."/>
            <person name="Dima B."/>
            <person name="Sanchez-Garcia M."/>
            <person name="Sanchez-Ramirez S."/>
            <person name="Szollosi G.J."/>
            <person name="Szarkandi J.G."/>
            <person name="Papp V."/>
            <person name="Albert L."/>
            <person name="Andreopoulos W."/>
            <person name="Angelini C."/>
            <person name="Antonin V."/>
            <person name="Barry K.W."/>
            <person name="Bougher N.L."/>
            <person name="Buchanan P."/>
            <person name="Buyck B."/>
            <person name="Bense V."/>
            <person name="Catcheside P."/>
            <person name="Chovatia M."/>
            <person name="Cooper J."/>
            <person name="Damon W."/>
            <person name="Desjardin D."/>
            <person name="Finy P."/>
            <person name="Geml J."/>
            <person name="Haridas S."/>
            <person name="Hughes K."/>
            <person name="Justo A."/>
            <person name="Karasinski D."/>
            <person name="Kautmanova I."/>
            <person name="Kiss B."/>
            <person name="Kocsube S."/>
            <person name="Kotiranta H."/>
            <person name="LaButti K.M."/>
            <person name="Lechner B.E."/>
            <person name="Liimatainen K."/>
            <person name="Lipzen A."/>
            <person name="Lukacs Z."/>
            <person name="Mihaltcheva S."/>
            <person name="Morgado L.N."/>
            <person name="Niskanen T."/>
            <person name="Noordeloos M.E."/>
            <person name="Ohm R.A."/>
            <person name="Ortiz-Santana B."/>
            <person name="Ovrebo C."/>
            <person name="Racz N."/>
            <person name="Riley R."/>
            <person name="Savchenko A."/>
            <person name="Shiryaev A."/>
            <person name="Soop K."/>
            <person name="Spirin V."/>
            <person name="Szebenyi C."/>
            <person name="Tomsovsky M."/>
            <person name="Tulloss R.E."/>
            <person name="Uehling J."/>
            <person name="Grigoriev I.V."/>
            <person name="Vagvolgyi C."/>
            <person name="Papp T."/>
            <person name="Martin F.M."/>
            <person name="Miettinen O."/>
            <person name="Hibbett D.S."/>
            <person name="Nagy L.G."/>
        </authorList>
    </citation>
    <scope>NUCLEOTIDE SEQUENCE [LARGE SCALE GENOMIC DNA]</scope>
    <source>
        <strain evidence="7 8">CBS 121175</strain>
    </source>
</reference>
<dbReference type="SUPFAM" id="SSF48371">
    <property type="entry name" value="ARM repeat"/>
    <property type="match status" value="1"/>
</dbReference>
<dbReference type="GO" id="GO:0005669">
    <property type="term" value="C:transcription factor TFIID complex"/>
    <property type="evidence" value="ECO:0007669"/>
    <property type="project" value="InterPro"/>
</dbReference>
<dbReference type="PANTHER" id="PTHR10221">
    <property type="entry name" value="TRANSCRIPTION INITIATION FACTOR TFIID SUBUNIT 6"/>
    <property type="match status" value="1"/>
</dbReference>
<accession>A0A5C3L4I0</accession>
<dbReference type="GO" id="GO:0000124">
    <property type="term" value="C:SAGA complex"/>
    <property type="evidence" value="ECO:0007669"/>
    <property type="project" value="InterPro"/>
</dbReference>
<evidence type="ECO:0000313" key="7">
    <source>
        <dbReference type="EMBL" id="TFK27605.1"/>
    </source>
</evidence>
<evidence type="ECO:0000313" key="8">
    <source>
        <dbReference type="Proteomes" id="UP000307440"/>
    </source>
</evidence>
<proteinExistence type="inferred from homology"/>
<protein>
    <recommendedName>
        <fullName evidence="6">TAF6 C-terminal HEAT repeat domain-containing protein</fullName>
    </recommendedName>
</protein>
<dbReference type="Gene3D" id="1.25.40.770">
    <property type="entry name" value="TAF6, C-terminal HEAT repeat domain"/>
    <property type="match status" value="1"/>
</dbReference>
<dbReference type="Proteomes" id="UP000307440">
    <property type="component" value="Unassembled WGS sequence"/>
</dbReference>
<comment type="similarity">
    <text evidence="2">Belongs to the TAF6 family.</text>
</comment>
<dbReference type="GO" id="GO:0051123">
    <property type="term" value="P:RNA polymerase II preinitiation complex assembly"/>
    <property type="evidence" value="ECO:0007669"/>
    <property type="project" value="TreeGrafter"/>
</dbReference>
<comment type="subcellular location">
    <subcellularLocation>
        <location evidence="1">Nucleus</location>
    </subcellularLocation>
</comment>
<dbReference type="Pfam" id="PF07571">
    <property type="entry name" value="TAF6_C"/>
    <property type="match status" value="1"/>
</dbReference>
<dbReference type="GO" id="GO:0046695">
    <property type="term" value="C:SLIK (SAGA-like) complex"/>
    <property type="evidence" value="ECO:0007669"/>
    <property type="project" value="InterPro"/>
</dbReference>
<dbReference type="GO" id="GO:0016251">
    <property type="term" value="F:RNA polymerase II general transcription initiation factor activity"/>
    <property type="evidence" value="ECO:0007669"/>
    <property type="project" value="InterPro"/>
</dbReference>
<feature type="domain" description="TAF6 C-terminal HEAT repeat" evidence="6">
    <location>
        <begin position="13"/>
        <end position="120"/>
    </location>
</feature>
<gene>
    <name evidence="7" type="ORF">FA15DRAFT_754176</name>
</gene>
<dbReference type="InterPro" id="IPR046344">
    <property type="entry name" value="TAF6_C_sf"/>
</dbReference>
<keyword evidence="5" id="KW-0539">Nucleus</keyword>
<sequence>MAHSLKPMGNLVLMDVVGAHLENKTLFVEPYLHQLLPSLLSTLFHSSLPPTHATLLRTSAAQTLSRLLTQHSTTYSSLSPRIMKTLLLALISGGKSKGTREGAVKGLVAVGKEAVRKGLVESGGTRVVATDCHNSNSRESNSLVVAVLDALRVLHPSSETTMTGSLDRSNALDSEVYNTLTDLLGEFFANKVANDASWAREIAKSAAVLS</sequence>
<dbReference type="InterPro" id="IPR016024">
    <property type="entry name" value="ARM-type_fold"/>
</dbReference>
<dbReference type="GO" id="GO:0003713">
    <property type="term" value="F:transcription coactivator activity"/>
    <property type="evidence" value="ECO:0007669"/>
    <property type="project" value="TreeGrafter"/>
</dbReference>
<dbReference type="AlphaFoldDB" id="A0A5C3L4I0"/>
<keyword evidence="4" id="KW-0804">Transcription</keyword>